<evidence type="ECO:0000313" key="15">
    <source>
        <dbReference type="Proteomes" id="UP000245380"/>
    </source>
</evidence>
<dbReference type="SUPFAM" id="SSF53613">
    <property type="entry name" value="Ribokinase-like"/>
    <property type="match status" value="1"/>
</dbReference>
<dbReference type="Gene3D" id="3.40.1190.20">
    <property type="match status" value="1"/>
</dbReference>
<keyword evidence="8 12" id="KW-0067">ATP-binding</keyword>
<keyword evidence="10 12" id="KW-0630">Potassium</keyword>
<proteinExistence type="inferred from homology"/>
<reference evidence="14 15" key="1">
    <citation type="submission" date="2016-11" db="EMBL/GenBank/DDBJ databases">
        <title>Comparative genomics of Acidibacillus ferroxidans species.</title>
        <authorList>
            <person name="Oliveira G."/>
            <person name="Nunes G."/>
            <person name="Oliveira R."/>
            <person name="Araujo F."/>
            <person name="Salim A."/>
            <person name="Scholte L."/>
            <person name="Morais D."/>
            <person name="Nancucheo I."/>
            <person name="Johnson D.B."/>
            <person name="Grail B."/>
            <person name="Bittencourt J."/>
            <person name="Valadares R."/>
        </authorList>
    </citation>
    <scope>NUCLEOTIDE SEQUENCE [LARGE SCALE GENOMIC DNA]</scope>
    <source>
        <strain evidence="14 15">Y002</strain>
    </source>
</reference>
<dbReference type="Pfam" id="PF00294">
    <property type="entry name" value="PfkB"/>
    <property type="match status" value="1"/>
</dbReference>
<evidence type="ECO:0000256" key="5">
    <source>
        <dbReference type="ARBA" id="ARBA00022723"/>
    </source>
</evidence>
<feature type="binding site" evidence="12">
    <location>
        <position position="253"/>
    </location>
    <ligand>
        <name>substrate</name>
    </ligand>
</feature>
<dbReference type="InterPro" id="IPR011611">
    <property type="entry name" value="PfkB_dom"/>
</dbReference>
<dbReference type="PROSITE" id="PS00584">
    <property type="entry name" value="PFKB_KINASES_2"/>
    <property type="match status" value="1"/>
</dbReference>
<feature type="binding site" evidence="12">
    <location>
        <begin position="11"/>
        <end position="13"/>
    </location>
    <ligand>
        <name>substrate</name>
    </ligand>
</feature>
<comment type="subunit">
    <text evidence="12">Homodimer.</text>
</comment>
<evidence type="ECO:0000256" key="8">
    <source>
        <dbReference type="ARBA" id="ARBA00022840"/>
    </source>
</evidence>
<evidence type="ECO:0000256" key="1">
    <source>
        <dbReference type="ARBA" id="ARBA00005380"/>
    </source>
</evidence>
<dbReference type="RefSeq" id="WP_109431103.1">
    <property type="nucleotide sequence ID" value="NZ_MPDK01000018.1"/>
</dbReference>
<dbReference type="AlphaFoldDB" id="A0A2U3D773"/>
<dbReference type="GO" id="GO:0005524">
    <property type="term" value="F:ATP binding"/>
    <property type="evidence" value="ECO:0007669"/>
    <property type="project" value="UniProtKB-UniRule"/>
</dbReference>
<feature type="binding site" evidence="12">
    <location>
        <begin position="220"/>
        <end position="225"/>
    </location>
    <ligand>
        <name>ATP</name>
        <dbReference type="ChEBI" id="CHEBI:30616"/>
    </ligand>
</feature>
<evidence type="ECO:0000256" key="12">
    <source>
        <dbReference type="HAMAP-Rule" id="MF_01987"/>
    </source>
</evidence>
<keyword evidence="9 12" id="KW-0460">Magnesium</keyword>
<feature type="binding site" evidence="12">
    <location>
        <position position="249"/>
    </location>
    <ligand>
        <name>K(+)</name>
        <dbReference type="ChEBI" id="CHEBI:29103"/>
    </ligand>
</feature>
<gene>
    <name evidence="12" type="primary">rbsK</name>
    <name evidence="14" type="ORF">BM613_10275</name>
</gene>
<keyword evidence="5 12" id="KW-0479">Metal-binding</keyword>
<keyword evidence="12" id="KW-0963">Cytoplasm</keyword>
<comment type="similarity">
    <text evidence="1">Belongs to the carbohydrate kinase pfkB family.</text>
</comment>
<keyword evidence="7 12" id="KW-0418">Kinase</keyword>
<feature type="binding site" evidence="12">
    <location>
        <position position="140"/>
    </location>
    <ligand>
        <name>substrate</name>
    </ligand>
</feature>
<dbReference type="NCBIfam" id="TIGR02152">
    <property type="entry name" value="D_ribokin_bact"/>
    <property type="match status" value="1"/>
</dbReference>
<comment type="caution">
    <text evidence="12">Lacks conserved residue(s) required for the propagation of feature annotation.</text>
</comment>
<comment type="catalytic activity">
    <reaction evidence="12">
        <text>D-ribose + ATP = D-ribose 5-phosphate + ADP + H(+)</text>
        <dbReference type="Rhea" id="RHEA:13697"/>
        <dbReference type="ChEBI" id="CHEBI:15378"/>
        <dbReference type="ChEBI" id="CHEBI:30616"/>
        <dbReference type="ChEBI" id="CHEBI:47013"/>
        <dbReference type="ChEBI" id="CHEBI:78346"/>
        <dbReference type="ChEBI" id="CHEBI:456216"/>
        <dbReference type="EC" id="2.7.1.15"/>
    </reaction>
</comment>
<dbReference type="PANTHER" id="PTHR10584:SF166">
    <property type="entry name" value="RIBOKINASE"/>
    <property type="match status" value="1"/>
</dbReference>
<feature type="active site" description="Proton acceptor" evidence="12">
    <location>
        <position position="253"/>
    </location>
</feature>
<dbReference type="GO" id="GO:0046872">
    <property type="term" value="F:metal ion binding"/>
    <property type="evidence" value="ECO:0007669"/>
    <property type="project" value="UniProtKB-KW"/>
</dbReference>
<feature type="binding site" evidence="12">
    <location>
        <position position="286"/>
    </location>
    <ligand>
        <name>K(+)</name>
        <dbReference type="ChEBI" id="CHEBI:29103"/>
    </ligand>
</feature>
<feature type="binding site" evidence="12">
    <location>
        <position position="283"/>
    </location>
    <ligand>
        <name>K(+)</name>
        <dbReference type="ChEBI" id="CHEBI:29103"/>
    </ligand>
</feature>
<dbReference type="UniPathway" id="UPA00916">
    <property type="reaction ID" value="UER00889"/>
</dbReference>
<keyword evidence="15" id="KW-1185">Reference proteome</keyword>
<accession>A0A2U3D773</accession>
<dbReference type="PRINTS" id="PR00990">
    <property type="entry name" value="RIBOKINASE"/>
</dbReference>
<dbReference type="OrthoDB" id="9775849at2"/>
<comment type="caution">
    <text evidence="14">The sequence shown here is derived from an EMBL/GenBank/DDBJ whole genome shotgun (WGS) entry which is preliminary data.</text>
</comment>
<dbReference type="Proteomes" id="UP000245380">
    <property type="component" value="Unassembled WGS sequence"/>
</dbReference>
<comment type="activity regulation">
    <text evidence="12">Activated by a monovalent cation that binds near, but not in, the active site. The most likely occupant of the site in vivo is potassium. Ion binding induces a conformational change that may alter substrate affinity.</text>
</comment>
<keyword evidence="4 12" id="KW-0808">Transferase</keyword>
<dbReference type="PANTHER" id="PTHR10584">
    <property type="entry name" value="SUGAR KINASE"/>
    <property type="match status" value="1"/>
</dbReference>
<dbReference type="GO" id="GO:0019303">
    <property type="term" value="P:D-ribose catabolic process"/>
    <property type="evidence" value="ECO:0007669"/>
    <property type="project" value="UniProtKB-UniRule"/>
</dbReference>
<dbReference type="InterPro" id="IPR029056">
    <property type="entry name" value="Ribokinase-like"/>
</dbReference>
<comment type="cofactor">
    <cofactor evidence="12">
        <name>Mg(2+)</name>
        <dbReference type="ChEBI" id="CHEBI:18420"/>
    </cofactor>
    <text evidence="12">Requires a divalent cation, most likely magnesium in vivo, as an electrophilic catalyst to aid phosphoryl group transfer. It is the chelate of the metal and the nucleotide that is the actual substrate.</text>
</comment>
<protein>
    <recommendedName>
        <fullName evidence="3 12">Ribokinase</fullName>
        <shortName evidence="12">RK</shortName>
        <ecNumber evidence="2 12">2.7.1.15</ecNumber>
    </recommendedName>
</protein>
<dbReference type="EMBL" id="MPDK01000018">
    <property type="protein sequence ID" value="PWI57132.1"/>
    <property type="molecule type" value="Genomic_DNA"/>
</dbReference>
<evidence type="ECO:0000256" key="4">
    <source>
        <dbReference type="ARBA" id="ARBA00022679"/>
    </source>
</evidence>
<evidence type="ECO:0000256" key="10">
    <source>
        <dbReference type="ARBA" id="ARBA00022958"/>
    </source>
</evidence>
<feature type="binding site" evidence="12">
    <location>
        <begin position="252"/>
        <end position="253"/>
    </location>
    <ligand>
        <name>ATP</name>
        <dbReference type="ChEBI" id="CHEBI:30616"/>
    </ligand>
</feature>
<feature type="domain" description="Carbohydrate kinase PfkB" evidence="13">
    <location>
        <begin position="1"/>
        <end position="295"/>
    </location>
</feature>
<feature type="binding site" evidence="12">
    <location>
        <position position="288"/>
    </location>
    <ligand>
        <name>K(+)</name>
        <dbReference type="ChEBI" id="CHEBI:29103"/>
    </ligand>
</feature>
<organism evidence="14 15">
    <name type="scientific">Sulfoacidibacillus thermotolerans</name>
    <name type="common">Acidibacillus sulfuroxidans</name>
    <dbReference type="NCBI Taxonomy" id="1765684"/>
    <lineage>
        <taxon>Bacteria</taxon>
        <taxon>Bacillati</taxon>
        <taxon>Bacillota</taxon>
        <taxon>Bacilli</taxon>
        <taxon>Bacillales</taxon>
        <taxon>Alicyclobacillaceae</taxon>
        <taxon>Sulfoacidibacillus</taxon>
    </lineage>
</organism>
<comment type="pathway">
    <text evidence="12">Carbohydrate metabolism; D-ribose degradation; D-ribose 5-phosphate from beta-D-ribopyranose: step 2/2.</text>
</comment>
<evidence type="ECO:0000256" key="9">
    <source>
        <dbReference type="ARBA" id="ARBA00022842"/>
    </source>
</evidence>
<evidence type="ECO:0000256" key="2">
    <source>
        <dbReference type="ARBA" id="ARBA00012035"/>
    </source>
</evidence>
<comment type="similarity">
    <text evidence="12">Belongs to the carbohydrate kinase PfkB family. Ribokinase subfamily.</text>
</comment>
<keyword evidence="6 12" id="KW-0547">Nucleotide-binding</keyword>
<dbReference type="CDD" id="cd01174">
    <property type="entry name" value="ribokinase"/>
    <property type="match status" value="1"/>
</dbReference>
<dbReference type="HAMAP" id="MF_01987">
    <property type="entry name" value="Ribokinase"/>
    <property type="match status" value="1"/>
</dbReference>
<evidence type="ECO:0000256" key="3">
    <source>
        <dbReference type="ARBA" id="ARBA00016943"/>
    </source>
</evidence>
<feature type="binding site" evidence="12">
    <location>
        <begin position="39"/>
        <end position="43"/>
    </location>
    <ligand>
        <name>substrate</name>
    </ligand>
</feature>
<dbReference type="EC" id="2.7.1.15" evidence="2 12"/>
<sequence length="306" mass="32046">MANLLVVGSMNMDIYLRVKRHPQIGETVRAIHSNFASGGKGANQAVSAARLGASVAMIGAVGDDVFGSELRNKYAALGIDVAGVVVKEGMPTGIALITLNAAGENSIVVNPGANFVLTADDVRVKGEKFQSIDGVILQNEIPASTNAAVFTRALELGIPIFYNPSPIEEYAIEFCAKSDYIVVNEYEATLLTGQTVEDDESGFCAAKLLLQGNVKAVVITRGEHGALCMTAQSESFVVPAMKVQVVDTTGAGDTFMGAFAAAVTEQLSLEKSLRFAVTASALSVTSAGAQSSMPHRSEVLSVLRNE</sequence>
<dbReference type="InterPro" id="IPR002139">
    <property type="entry name" value="Ribo/fructo_kinase"/>
</dbReference>
<comment type="subcellular location">
    <subcellularLocation>
        <location evidence="12">Cytoplasm</location>
    </subcellularLocation>
</comment>
<evidence type="ECO:0000313" key="14">
    <source>
        <dbReference type="EMBL" id="PWI57132.1"/>
    </source>
</evidence>
<keyword evidence="11 12" id="KW-0119">Carbohydrate metabolism</keyword>
<evidence type="ECO:0000259" key="13">
    <source>
        <dbReference type="Pfam" id="PF00294"/>
    </source>
</evidence>
<comment type="function">
    <text evidence="12">Catalyzes the phosphorylation of ribose at O-5 in a reaction requiring ATP and magnesium. The resulting D-ribose-5-phosphate can then be used either for sythesis of nucleotides, histidine, and tryptophan, or as a component of the pentose phosphate pathway.</text>
</comment>
<feature type="binding site" evidence="12">
    <location>
        <position position="184"/>
    </location>
    <ligand>
        <name>ATP</name>
        <dbReference type="ChEBI" id="CHEBI:30616"/>
    </ligand>
</feature>
<dbReference type="GO" id="GO:0005829">
    <property type="term" value="C:cytosol"/>
    <property type="evidence" value="ECO:0007669"/>
    <property type="project" value="TreeGrafter"/>
</dbReference>
<feature type="binding site" evidence="12">
    <location>
        <position position="292"/>
    </location>
    <ligand>
        <name>K(+)</name>
        <dbReference type="ChEBI" id="CHEBI:29103"/>
    </ligand>
</feature>
<feature type="binding site" evidence="12">
    <location>
        <position position="247"/>
    </location>
    <ligand>
        <name>K(+)</name>
        <dbReference type="ChEBI" id="CHEBI:29103"/>
    </ligand>
</feature>
<name>A0A2U3D773_SULT2</name>
<evidence type="ECO:0000256" key="7">
    <source>
        <dbReference type="ARBA" id="ARBA00022777"/>
    </source>
</evidence>
<dbReference type="InterPro" id="IPR002173">
    <property type="entry name" value="Carboh/pur_kinase_PfkB_CS"/>
</dbReference>
<dbReference type="InterPro" id="IPR011877">
    <property type="entry name" value="Ribokinase"/>
</dbReference>
<evidence type="ECO:0000256" key="6">
    <source>
        <dbReference type="ARBA" id="ARBA00022741"/>
    </source>
</evidence>
<dbReference type="GO" id="GO:0004747">
    <property type="term" value="F:ribokinase activity"/>
    <property type="evidence" value="ECO:0007669"/>
    <property type="project" value="UniProtKB-UniRule"/>
</dbReference>
<evidence type="ECO:0000256" key="11">
    <source>
        <dbReference type="ARBA" id="ARBA00023277"/>
    </source>
</evidence>